<sequence>MASRENSPASWQPYIIETNLLTKFHEDWTINVAFRELTRQMLTPHNAQRDKKRSQKFTMSMLCSVINVASKVAHLSFKQNYLFFAAQDIIKTNILTKFPGEVLTRINYPPLGSHVFQKIDTILDLIPDIIKINVLTKECYRKNVPPPGSHFHDHWTISVSSRVIVFQQTRTIFTNQDIPKTNLLTKFHEDWRKMPRPWRPFFQLTSTIFELFQDITATHLLAKLHEDRTKNVASSVNKANDDAAQCTTDDGQKTTCCTGELKI</sequence>
<evidence type="ECO:0000313" key="1">
    <source>
        <dbReference type="EMBL" id="KAH3887326.1"/>
    </source>
</evidence>
<accession>A0A9D4S050</accession>
<name>A0A9D4S050_DREPO</name>
<organism evidence="1 2">
    <name type="scientific">Dreissena polymorpha</name>
    <name type="common">Zebra mussel</name>
    <name type="synonym">Mytilus polymorpha</name>
    <dbReference type="NCBI Taxonomy" id="45954"/>
    <lineage>
        <taxon>Eukaryota</taxon>
        <taxon>Metazoa</taxon>
        <taxon>Spiralia</taxon>
        <taxon>Lophotrochozoa</taxon>
        <taxon>Mollusca</taxon>
        <taxon>Bivalvia</taxon>
        <taxon>Autobranchia</taxon>
        <taxon>Heteroconchia</taxon>
        <taxon>Euheterodonta</taxon>
        <taxon>Imparidentia</taxon>
        <taxon>Neoheterodontei</taxon>
        <taxon>Myida</taxon>
        <taxon>Dreissenoidea</taxon>
        <taxon>Dreissenidae</taxon>
        <taxon>Dreissena</taxon>
    </lineage>
</organism>
<evidence type="ECO:0000313" key="2">
    <source>
        <dbReference type="Proteomes" id="UP000828390"/>
    </source>
</evidence>
<keyword evidence="2" id="KW-1185">Reference proteome</keyword>
<proteinExistence type="predicted"/>
<dbReference type="AlphaFoldDB" id="A0A9D4S050"/>
<reference evidence="1" key="2">
    <citation type="submission" date="2020-11" db="EMBL/GenBank/DDBJ databases">
        <authorList>
            <person name="McCartney M.A."/>
            <person name="Auch B."/>
            <person name="Kono T."/>
            <person name="Mallez S."/>
            <person name="Becker A."/>
            <person name="Gohl D.M."/>
            <person name="Silverstein K.A.T."/>
            <person name="Koren S."/>
            <person name="Bechman K.B."/>
            <person name="Herman A."/>
            <person name="Abrahante J.E."/>
            <person name="Garbe J."/>
        </authorList>
    </citation>
    <scope>NUCLEOTIDE SEQUENCE</scope>
    <source>
        <strain evidence="1">Duluth1</strain>
        <tissue evidence="1">Whole animal</tissue>
    </source>
</reference>
<comment type="caution">
    <text evidence="1">The sequence shown here is derived from an EMBL/GenBank/DDBJ whole genome shotgun (WGS) entry which is preliminary data.</text>
</comment>
<dbReference type="EMBL" id="JAIWYP010000001">
    <property type="protein sequence ID" value="KAH3887326.1"/>
    <property type="molecule type" value="Genomic_DNA"/>
</dbReference>
<reference evidence="1" key="1">
    <citation type="journal article" date="2019" name="bioRxiv">
        <title>The Genome of the Zebra Mussel, Dreissena polymorpha: A Resource for Invasive Species Research.</title>
        <authorList>
            <person name="McCartney M.A."/>
            <person name="Auch B."/>
            <person name="Kono T."/>
            <person name="Mallez S."/>
            <person name="Zhang Y."/>
            <person name="Obille A."/>
            <person name="Becker A."/>
            <person name="Abrahante J.E."/>
            <person name="Garbe J."/>
            <person name="Badalamenti J.P."/>
            <person name="Herman A."/>
            <person name="Mangelson H."/>
            <person name="Liachko I."/>
            <person name="Sullivan S."/>
            <person name="Sone E.D."/>
            <person name="Koren S."/>
            <person name="Silverstein K.A.T."/>
            <person name="Beckman K.B."/>
            <person name="Gohl D.M."/>
        </authorList>
    </citation>
    <scope>NUCLEOTIDE SEQUENCE</scope>
    <source>
        <strain evidence="1">Duluth1</strain>
        <tissue evidence="1">Whole animal</tissue>
    </source>
</reference>
<dbReference type="Proteomes" id="UP000828390">
    <property type="component" value="Unassembled WGS sequence"/>
</dbReference>
<protein>
    <submittedName>
        <fullName evidence="1">Uncharacterized protein</fullName>
    </submittedName>
</protein>
<gene>
    <name evidence="1" type="ORF">DPMN_011342</name>
</gene>